<keyword evidence="1" id="KW-0147">Chitin-binding</keyword>
<sequence>MAVCGMGSKYCSEENYISTCDAKSECDPGWGEEWSARTRCPLNVCCAEYGACRTTQVFCGDGKISPGDTSANKREYLVNSEDLLYNGYSHLNYAFAFVNPKVAQERSGSPGDFANYVLFLKNLRGYLGSKGLSITLSASYWYLQHFNINTMEQHVDWFNVMSHNLHGTWNSTIPYLGAHANAHTNLTGILCGNAHVLGDSRKNRPRWCGANVVTDKGAAVKVATWSGDQWVSYYDEETKAGYANNRCALSKAQGRKNIVDALEYRSNDAPKCEWKGSSAPFCGATSG</sequence>
<feature type="domain" description="GH18" evidence="3">
    <location>
        <begin position="110"/>
        <end position="181"/>
    </location>
</feature>
<dbReference type="InterPro" id="IPR017853">
    <property type="entry name" value="GH"/>
</dbReference>
<organism evidence="4 5">
    <name type="scientific">Epichloe festucae (strain Fl1)</name>
    <dbReference type="NCBI Taxonomy" id="877507"/>
    <lineage>
        <taxon>Eukaryota</taxon>
        <taxon>Fungi</taxon>
        <taxon>Dikarya</taxon>
        <taxon>Ascomycota</taxon>
        <taxon>Pezizomycotina</taxon>
        <taxon>Sordariomycetes</taxon>
        <taxon>Hypocreomycetidae</taxon>
        <taxon>Hypocreales</taxon>
        <taxon>Clavicipitaceae</taxon>
        <taxon>Epichloe</taxon>
    </lineage>
</organism>
<dbReference type="Gene3D" id="3.20.20.80">
    <property type="entry name" value="Glycosidases"/>
    <property type="match status" value="1"/>
</dbReference>
<keyword evidence="5" id="KW-1185">Reference proteome</keyword>
<dbReference type="InterPro" id="IPR001223">
    <property type="entry name" value="Glyco_hydro18_cat"/>
</dbReference>
<dbReference type="GO" id="GO:0005975">
    <property type="term" value="P:carbohydrate metabolic process"/>
    <property type="evidence" value="ECO:0007669"/>
    <property type="project" value="InterPro"/>
</dbReference>
<dbReference type="SUPFAM" id="SSF57016">
    <property type="entry name" value="Plant lectins/antimicrobial peptides"/>
    <property type="match status" value="1"/>
</dbReference>
<proteinExistence type="predicted"/>
<protein>
    <recommendedName>
        <fullName evidence="3">GH18 domain-containing protein</fullName>
    </recommendedName>
</protein>
<evidence type="ECO:0000313" key="4">
    <source>
        <dbReference type="EMBL" id="QPH06424.1"/>
    </source>
</evidence>
<dbReference type="Gene3D" id="3.30.60.10">
    <property type="entry name" value="Endochitinase-like"/>
    <property type="match status" value="1"/>
</dbReference>
<evidence type="ECO:0000259" key="3">
    <source>
        <dbReference type="Pfam" id="PF00704"/>
    </source>
</evidence>
<dbReference type="Pfam" id="PF00704">
    <property type="entry name" value="Glyco_hydro_18"/>
    <property type="match status" value="1"/>
</dbReference>
<dbReference type="AlphaFoldDB" id="A0A7S9KV48"/>
<accession>A0A7S9KV48</accession>
<dbReference type="GO" id="GO:0008061">
    <property type="term" value="F:chitin binding"/>
    <property type="evidence" value="ECO:0007669"/>
    <property type="project" value="UniProtKB-KW"/>
</dbReference>
<dbReference type="EMBL" id="CP031388">
    <property type="protein sequence ID" value="QPH06424.1"/>
    <property type="molecule type" value="Genomic_DNA"/>
</dbReference>
<evidence type="ECO:0000256" key="1">
    <source>
        <dbReference type="ARBA" id="ARBA00022669"/>
    </source>
</evidence>
<reference evidence="4 5" key="1">
    <citation type="journal article" date="2018" name="PLoS Genet.">
        <title>Repeat elements organise 3D genome structure and mediate transcription in the filamentous fungus Epichloe festucae.</title>
        <authorList>
            <person name="Winter D.J."/>
            <person name="Ganley A.R.D."/>
            <person name="Young C.A."/>
            <person name="Liachko I."/>
            <person name="Schardl C.L."/>
            <person name="Dupont P.Y."/>
            <person name="Berry D."/>
            <person name="Ram A."/>
            <person name="Scott B."/>
            <person name="Cox M.P."/>
        </authorList>
    </citation>
    <scope>NUCLEOTIDE SEQUENCE [LARGE SCALE GENOMIC DNA]</scope>
    <source>
        <strain evidence="4 5">Fl1</strain>
    </source>
</reference>
<dbReference type="Proteomes" id="UP000594364">
    <property type="component" value="Chromosome 4"/>
</dbReference>
<name>A0A7S9KV48_EPIFF</name>
<dbReference type="InterPro" id="IPR053214">
    <property type="entry name" value="LysM12-like"/>
</dbReference>
<dbReference type="SUPFAM" id="SSF51445">
    <property type="entry name" value="(Trans)glycosidases"/>
    <property type="match status" value="1"/>
</dbReference>
<keyword evidence="2" id="KW-0843">Virulence</keyword>
<gene>
    <name evidence="4" type="ORF">C2857_004887</name>
</gene>
<evidence type="ECO:0000256" key="2">
    <source>
        <dbReference type="ARBA" id="ARBA00023026"/>
    </source>
</evidence>
<dbReference type="PANTHER" id="PTHR47700">
    <property type="entry name" value="V CHITINASE, PUTATIVE (AFU_ORTHOLOGUE AFUA_6G13720)-RELATED"/>
    <property type="match status" value="1"/>
</dbReference>
<dbReference type="PANTHER" id="PTHR47700:SF2">
    <property type="entry name" value="CHITINASE"/>
    <property type="match status" value="1"/>
</dbReference>
<evidence type="ECO:0000313" key="5">
    <source>
        <dbReference type="Proteomes" id="UP000594364"/>
    </source>
</evidence>
<dbReference type="OrthoDB" id="73875at2759"/>
<dbReference type="InterPro" id="IPR036861">
    <property type="entry name" value="Endochitinase-like_sf"/>
</dbReference>